<dbReference type="AlphaFoldDB" id="B6WSJ2"/>
<protein>
    <submittedName>
        <fullName evidence="2">Uncharacterized protein</fullName>
    </submittedName>
</protein>
<comment type="caution">
    <text evidence="2">The sequence shown here is derived from an EMBL/GenBank/DDBJ whole genome shotgun (WGS) entry which is preliminary data.</text>
</comment>
<evidence type="ECO:0000256" key="1">
    <source>
        <dbReference type="SAM" id="MobiDB-lite"/>
    </source>
</evidence>
<dbReference type="Proteomes" id="UP000003676">
    <property type="component" value="Unassembled WGS sequence"/>
</dbReference>
<reference evidence="2 3" key="2">
    <citation type="submission" date="2008-10" db="EMBL/GenBank/DDBJ databases">
        <authorList>
            <person name="Fulton L."/>
            <person name="Clifton S."/>
            <person name="Fulton B."/>
            <person name="Xu J."/>
            <person name="Minx P."/>
            <person name="Pepin K.H."/>
            <person name="Johnson M."/>
            <person name="Bhonagiri V."/>
            <person name="Nash W.E."/>
            <person name="Mardis E.R."/>
            <person name="Wilson R.K."/>
        </authorList>
    </citation>
    <scope>NUCLEOTIDE SEQUENCE [LARGE SCALE GENOMIC DNA]</scope>
    <source>
        <strain evidence="2 3">ATCC 29098</strain>
    </source>
</reference>
<reference evidence="2 3" key="1">
    <citation type="submission" date="2008-10" db="EMBL/GenBank/DDBJ databases">
        <title>Draft genome sequence of Desulvovibrio piger (ATCC 29098).</title>
        <authorList>
            <person name="Sudarsanam P."/>
            <person name="Ley R."/>
            <person name="Guruge J."/>
            <person name="Turnbaugh P.J."/>
            <person name="Mahowald M."/>
            <person name="Liep D."/>
            <person name="Gordon J."/>
        </authorList>
    </citation>
    <scope>NUCLEOTIDE SEQUENCE [LARGE SCALE GENOMIC DNA]</scope>
    <source>
        <strain evidence="2 3">ATCC 29098</strain>
    </source>
</reference>
<name>B6WSJ2_9BACT</name>
<dbReference type="EMBL" id="ABXU01000027">
    <property type="protein sequence ID" value="EEB34016.1"/>
    <property type="molecule type" value="Genomic_DNA"/>
</dbReference>
<evidence type="ECO:0000313" key="2">
    <source>
        <dbReference type="EMBL" id="EEB34016.1"/>
    </source>
</evidence>
<feature type="region of interest" description="Disordered" evidence="1">
    <location>
        <begin position="1"/>
        <end position="37"/>
    </location>
</feature>
<gene>
    <name evidence="2" type="ORF">DESPIG_00982</name>
</gene>
<organism evidence="2 3">
    <name type="scientific">Desulfovibrio piger ATCC 29098</name>
    <dbReference type="NCBI Taxonomy" id="411464"/>
    <lineage>
        <taxon>Bacteria</taxon>
        <taxon>Pseudomonadati</taxon>
        <taxon>Thermodesulfobacteriota</taxon>
        <taxon>Desulfovibrionia</taxon>
        <taxon>Desulfovibrionales</taxon>
        <taxon>Desulfovibrionaceae</taxon>
        <taxon>Desulfovibrio</taxon>
    </lineage>
</organism>
<sequence>MGATPPEQLREVARKFHGSAHGGDPFPGPQYQQTSPARQWPAIPVHKQGIAFQTDMAHQGRIGGHSPHPGIED</sequence>
<dbReference type="HOGENOM" id="CLU_2698650_0_0_7"/>
<accession>B6WSJ2</accession>
<proteinExistence type="predicted"/>
<evidence type="ECO:0000313" key="3">
    <source>
        <dbReference type="Proteomes" id="UP000003676"/>
    </source>
</evidence>